<protein>
    <submittedName>
        <fullName evidence="2">Hypothetical_protein</fullName>
    </submittedName>
</protein>
<name>A0AA86QPL1_9EUKA</name>
<reference evidence="1" key="1">
    <citation type="submission" date="2023-06" db="EMBL/GenBank/DDBJ databases">
        <authorList>
            <person name="Kurt Z."/>
        </authorList>
    </citation>
    <scope>NUCLEOTIDE SEQUENCE</scope>
</reference>
<dbReference type="Proteomes" id="UP001642409">
    <property type="component" value="Unassembled WGS sequence"/>
</dbReference>
<evidence type="ECO:0000313" key="2">
    <source>
        <dbReference type="EMBL" id="CAL6111701.1"/>
    </source>
</evidence>
<dbReference type="EMBL" id="CATOUU010000900">
    <property type="protein sequence ID" value="CAI9958037.1"/>
    <property type="molecule type" value="Genomic_DNA"/>
</dbReference>
<gene>
    <name evidence="1" type="ORF">HINF_LOCUS45682</name>
    <name evidence="2" type="ORF">HINF_LOCUS76573</name>
</gene>
<evidence type="ECO:0000313" key="3">
    <source>
        <dbReference type="Proteomes" id="UP001642409"/>
    </source>
</evidence>
<keyword evidence="3" id="KW-1185">Reference proteome</keyword>
<accession>A0AA86QPL1</accession>
<dbReference type="AlphaFoldDB" id="A0AA86QPL1"/>
<proteinExistence type="predicted"/>
<reference evidence="2 3" key="2">
    <citation type="submission" date="2024-07" db="EMBL/GenBank/DDBJ databases">
        <authorList>
            <person name="Akdeniz Z."/>
        </authorList>
    </citation>
    <scope>NUCLEOTIDE SEQUENCE [LARGE SCALE GENOMIC DNA]</scope>
</reference>
<sequence length="1082" mass="118047">MYLVQRSNAQLFIYTDIIKKSVIDVQIDNYAVNIFVLFGLGVQQTVQDSQINISLNFKVFQGALICVKCDVYILNCSLVFVASGQQVSALLIEGYTYITISQSFIQYRISSLNSSGIVNVVNDTDVNISIIDCKLAGYNLINSGFSGYIAVSTIYNISINITRLYICVDNITSVGNSSNLIIFDIMQVIVQCDLCSNSNIVYGLCSESLINSQLLNGMQQCVYPFIYDGSCCKCAQGYVFEQNSCINIIQTIRDQSNQFADIIGNEITELQNELQNLDKYIMQNVTQFQDQMFNQQSVLANYIKQNISQLQQNFSQDISVLENRIISNATMLANNIKDYSSALEKFILQNFTVLDQNIVSNSTQLLNNIIINSTKLEKYIKENDTVLDWRIYYNISALNVSLNNTKADVQQLKLNMSIMYNDLNQSISNVKTNLTQLLIDDKNINQQNIQNLQNTIIDLITQINCTNNAGYQYINKTCVLSNCLITGQERVNGICQCANANEIVRNGSCVCPESSNLVRSVCICPENSSFNGNICACNIIGQSIVDGKCVCPTGLSVLDGACQEVHIIIGDDGSQCIQGVLISVFDIQTQTHSVNSSNFSSGYVFNSSITIQNAFIAVSDNVYTTNVYPLFQNQNTFANIKIQVGSQTLNSGSFILSANISIIINQMNIISRLNSQITVSALSQFNIISSSSTSAFITNLLVNLSFAPSNGNITLISNINGVFNISGYQVFGVYNSSLTVAMIGLNVNIATIAINQVSFKPSVYNVGNCSSYLFGTSNTIQSTFIINNIAITIGNSSTASLLGSISTSNLTCYIFGGIMTQMSNTSTLNVTNIIVDTYQQFSSIYVNKTGILLGFDNSNATIIFINKVCLQQNITSTSDQSYDSFGLIGYSVGKTTLKNTYVTFSVQGKYFNSLGLIGSQFENSSFAEVINLKTSVKLSSTYGLYLGLIFGIQAANNCSITNSSVVGGNFVSGEDIGGFMGYQYSNTNVSITNSSISNTNITGTTGIGGIVGELRGFSLTLTNVTIQRVFLQGKGKNFGVVIGLSKCNQYFFTNSSSSSNYVKGTLQKDCAALSNTWSIAGC</sequence>
<organism evidence="1">
    <name type="scientific">Hexamita inflata</name>
    <dbReference type="NCBI Taxonomy" id="28002"/>
    <lineage>
        <taxon>Eukaryota</taxon>
        <taxon>Metamonada</taxon>
        <taxon>Diplomonadida</taxon>
        <taxon>Hexamitidae</taxon>
        <taxon>Hexamitinae</taxon>
        <taxon>Hexamita</taxon>
    </lineage>
</organism>
<dbReference type="Gene3D" id="2.160.20.110">
    <property type="match status" value="1"/>
</dbReference>
<comment type="caution">
    <text evidence="1">The sequence shown here is derived from an EMBL/GenBank/DDBJ whole genome shotgun (WGS) entry which is preliminary data.</text>
</comment>
<dbReference type="EMBL" id="CAXDID020000716">
    <property type="protein sequence ID" value="CAL6111701.1"/>
    <property type="molecule type" value="Genomic_DNA"/>
</dbReference>
<evidence type="ECO:0000313" key="1">
    <source>
        <dbReference type="EMBL" id="CAI9958037.1"/>
    </source>
</evidence>